<name>A0A8H5G6C5_9AGAR</name>
<evidence type="ECO:0000313" key="1">
    <source>
        <dbReference type="EMBL" id="KAF5359162.1"/>
    </source>
</evidence>
<dbReference type="AlphaFoldDB" id="A0A8H5G6C5"/>
<dbReference type="PANTHER" id="PTHR28075:SF3">
    <property type="entry name" value="DUF1748-DOMAIN-CONTAINING PROTEIN"/>
    <property type="match status" value="1"/>
</dbReference>
<dbReference type="InterPro" id="IPR013726">
    <property type="entry name" value="Mitofissin"/>
</dbReference>
<dbReference type="GO" id="GO:0005737">
    <property type="term" value="C:cytoplasm"/>
    <property type="evidence" value="ECO:0007669"/>
    <property type="project" value="TreeGrafter"/>
</dbReference>
<dbReference type="PANTHER" id="PTHR28075">
    <property type="entry name" value="CHROMOSOME 16, WHOLE GENOME SHOTGUN SEQUENCE"/>
    <property type="match status" value="1"/>
</dbReference>
<dbReference type="Proteomes" id="UP000559027">
    <property type="component" value="Unassembled WGS sequence"/>
</dbReference>
<proteinExistence type="predicted"/>
<gene>
    <name evidence="1" type="ORF">D9756_003175</name>
</gene>
<dbReference type="OrthoDB" id="16824at2759"/>
<dbReference type="EMBL" id="JAACJO010000004">
    <property type="protein sequence ID" value="KAF5359162.1"/>
    <property type="molecule type" value="Genomic_DNA"/>
</dbReference>
<dbReference type="Pfam" id="PF08520">
    <property type="entry name" value="Mitofissin"/>
    <property type="match status" value="1"/>
</dbReference>
<evidence type="ECO:0008006" key="3">
    <source>
        <dbReference type="Google" id="ProtNLM"/>
    </source>
</evidence>
<sequence length="80" mass="8627">MALGRLAHYAFDAVLVSTVLAGVRRSSGFSPDLSSMSDSTFRGAAEKFLGVGESVFDMLQATAVNSSYFSRDGRDNQRRS</sequence>
<protein>
    <recommendedName>
        <fullName evidence="3">DUF1748-domain-containing protein</fullName>
    </recommendedName>
</protein>
<comment type="caution">
    <text evidence="1">The sequence shown here is derived from an EMBL/GenBank/DDBJ whole genome shotgun (WGS) entry which is preliminary data.</text>
</comment>
<organism evidence="1 2">
    <name type="scientific">Leucocoprinus leucothites</name>
    <dbReference type="NCBI Taxonomy" id="201217"/>
    <lineage>
        <taxon>Eukaryota</taxon>
        <taxon>Fungi</taxon>
        <taxon>Dikarya</taxon>
        <taxon>Basidiomycota</taxon>
        <taxon>Agaricomycotina</taxon>
        <taxon>Agaricomycetes</taxon>
        <taxon>Agaricomycetidae</taxon>
        <taxon>Agaricales</taxon>
        <taxon>Agaricineae</taxon>
        <taxon>Agaricaceae</taxon>
        <taxon>Leucocoprinus</taxon>
    </lineage>
</organism>
<accession>A0A8H5G6C5</accession>
<evidence type="ECO:0000313" key="2">
    <source>
        <dbReference type="Proteomes" id="UP000559027"/>
    </source>
</evidence>
<keyword evidence="2" id="KW-1185">Reference proteome</keyword>
<reference evidence="1 2" key="1">
    <citation type="journal article" date="2020" name="ISME J.">
        <title>Uncovering the hidden diversity of litter-decomposition mechanisms in mushroom-forming fungi.</title>
        <authorList>
            <person name="Floudas D."/>
            <person name="Bentzer J."/>
            <person name="Ahren D."/>
            <person name="Johansson T."/>
            <person name="Persson P."/>
            <person name="Tunlid A."/>
        </authorList>
    </citation>
    <scope>NUCLEOTIDE SEQUENCE [LARGE SCALE GENOMIC DNA]</scope>
    <source>
        <strain evidence="1 2">CBS 146.42</strain>
    </source>
</reference>